<name>A0A445EGU3_ARAHY</name>
<evidence type="ECO:0008006" key="3">
    <source>
        <dbReference type="Google" id="ProtNLM"/>
    </source>
</evidence>
<gene>
    <name evidence="1" type="ORF">Ahy_A02g009381</name>
</gene>
<dbReference type="Proteomes" id="UP000289738">
    <property type="component" value="Chromosome A02"/>
</dbReference>
<reference evidence="1 2" key="1">
    <citation type="submission" date="2019-01" db="EMBL/GenBank/DDBJ databases">
        <title>Sequencing of cultivated peanut Arachis hypogaea provides insights into genome evolution and oil improvement.</title>
        <authorList>
            <person name="Chen X."/>
        </authorList>
    </citation>
    <scope>NUCLEOTIDE SEQUENCE [LARGE SCALE GENOMIC DNA]</scope>
    <source>
        <strain evidence="2">cv. Fuhuasheng</strain>
        <tissue evidence="1">Leaves</tissue>
    </source>
</reference>
<comment type="caution">
    <text evidence="1">The sequence shown here is derived from an EMBL/GenBank/DDBJ whole genome shotgun (WGS) entry which is preliminary data.</text>
</comment>
<evidence type="ECO:0000313" key="2">
    <source>
        <dbReference type="Proteomes" id="UP000289738"/>
    </source>
</evidence>
<dbReference type="PANTHER" id="PTHR47718">
    <property type="entry name" value="OS01G0519700 PROTEIN"/>
    <property type="match status" value="1"/>
</dbReference>
<proteinExistence type="predicted"/>
<dbReference type="AlphaFoldDB" id="A0A445EGU3"/>
<keyword evidence="2" id="KW-1185">Reference proteome</keyword>
<accession>A0A445EGU3</accession>
<sequence length="100" mass="12016">MRVHVHSESGRRIISYFKEVYNHKFLDDRLTCMLSGHRKMDAVAVEQMNMMLKVGIKTQQIYSPFVHTIEGFQNVPFLKRDIYNQIGKQRRLRVFEFEDH</sequence>
<evidence type="ECO:0000313" key="1">
    <source>
        <dbReference type="EMBL" id="RYR74655.1"/>
    </source>
</evidence>
<dbReference type="EMBL" id="SDMP01000002">
    <property type="protein sequence ID" value="RYR74655.1"/>
    <property type="molecule type" value="Genomic_DNA"/>
</dbReference>
<dbReference type="PANTHER" id="PTHR47718:SF13">
    <property type="entry name" value="OS09G0290500 PROTEIN"/>
    <property type="match status" value="1"/>
</dbReference>
<organism evidence="1 2">
    <name type="scientific">Arachis hypogaea</name>
    <name type="common">Peanut</name>
    <dbReference type="NCBI Taxonomy" id="3818"/>
    <lineage>
        <taxon>Eukaryota</taxon>
        <taxon>Viridiplantae</taxon>
        <taxon>Streptophyta</taxon>
        <taxon>Embryophyta</taxon>
        <taxon>Tracheophyta</taxon>
        <taxon>Spermatophyta</taxon>
        <taxon>Magnoliopsida</taxon>
        <taxon>eudicotyledons</taxon>
        <taxon>Gunneridae</taxon>
        <taxon>Pentapetalae</taxon>
        <taxon>rosids</taxon>
        <taxon>fabids</taxon>
        <taxon>Fabales</taxon>
        <taxon>Fabaceae</taxon>
        <taxon>Papilionoideae</taxon>
        <taxon>50 kb inversion clade</taxon>
        <taxon>dalbergioids sensu lato</taxon>
        <taxon>Dalbergieae</taxon>
        <taxon>Pterocarpus clade</taxon>
        <taxon>Arachis</taxon>
    </lineage>
</organism>
<protein>
    <recommendedName>
        <fullName evidence="3">Protein FAR1-RELATED SEQUENCE</fullName>
    </recommendedName>
</protein>